<feature type="domain" description="GP-PDE" evidence="1">
    <location>
        <begin position="7"/>
        <end position="271"/>
    </location>
</feature>
<accession>A0A0P6WYI9</accession>
<dbReference type="OrthoDB" id="384721at2"/>
<dbReference type="PROSITE" id="PS51704">
    <property type="entry name" value="GP_PDE"/>
    <property type="match status" value="1"/>
</dbReference>
<keyword evidence="3" id="KW-1185">Reference proteome</keyword>
<dbReference type="Gene3D" id="3.20.20.190">
    <property type="entry name" value="Phosphatidylinositol (PI) phosphodiesterase"/>
    <property type="match status" value="1"/>
</dbReference>
<dbReference type="Pfam" id="PF03009">
    <property type="entry name" value="GDPD"/>
    <property type="match status" value="1"/>
</dbReference>
<comment type="caution">
    <text evidence="2">The sequence shown here is derived from an EMBL/GenBank/DDBJ whole genome shotgun (WGS) entry which is preliminary data.</text>
</comment>
<evidence type="ECO:0000313" key="3">
    <source>
        <dbReference type="Proteomes" id="UP000050430"/>
    </source>
</evidence>
<dbReference type="Proteomes" id="UP000050430">
    <property type="component" value="Unassembled WGS sequence"/>
</dbReference>
<dbReference type="InterPro" id="IPR017946">
    <property type="entry name" value="PLC-like_Pdiesterase_TIM-brl"/>
</dbReference>
<name>A0A0P6WYI9_9CHLR</name>
<evidence type="ECO:0000313" key="2">
    <source>
        <dbReference type="EMBL" id="KPL71574.1"/>
    </source>
</evidence>
<protein>
    <recommendedName>
        <fullName evidence="1">GP-PDE domain-containing protein</fullName>
    </recommendedName>
</protein>
<dbReference type="InterPro" id="IPR030395">
    <property type="entry name" value="GP_PDE_dom"/>
</dbReference>
<dbReference type="STRING" id="229920.ADM99_08775"/>
<dbReference type="GO" id="GO:0006629">
    <property type="term" value="P:lipid metabolic process"/>
    <property type="evidence" value="ECO:0007669"/>
    <property type="project" value="InterPro"/>
</dbReference>
<dbReference type="PATRIC" id="fig|229920.5.peg.1661"/>
<dbReference type="AlphaFoldDB" id="A0A0P6WYI9"/>
<dbReference type="EMBL" id="LGCK01000010">
    <property type="protein sequence ID" value="KPL71574.1"/>
    <property type="molecule type" value="Genomic_DNA"/>
</dbReference>
<proteinExistence type="predicted"/>
<reference evidence="2 3" key="1">
    <citation type="submission" date="2015-07" db="EMBL/GenBank/DDBJ databases">
        <title>Genome sequence of Leptolinea tardivitalis DSM 16556.</title>
        <authorList>
            <person name="Hemp J."/>
            <person name="Ward L.M."/>
            <person name="Pace L.A."/>
            <person name="Fischer W.W."/>
        </authorList>
    </citation>
    <scope>NUCLEOTIDE SEQUENCE [LARGE SCALE GENOMIC DNA]</scope>
    <source>
        <strain evidence="2 3">YMTK-2</strain>
    </source>
</reference>
<evidence type="ECO:0000259" key="1">
    <source>
        <dbReference type="PROSITE" id="PS51704"/>
    </source>
</evidence>
<dbReference type="GO" id="GO:0008081">
    <property type="term" value="F:phosphoric diester hydrolase activity"/>
    <property type="evidence" value="ECO:0007669"/>
    <property type="project" value="InterPro"/>
</dbReference>
<gene>
    <name evidence="2" type="ORF">ADM99_08775</name>
</gene>
<dbReference type="RefSeq" id="WP_062420148.1">
    <property type="nucleotide sequence ID" value="NZ_BBYA01000001.1"/>
</dbReference>
<sequence length="276" mass="31175">MSTRPRILNIAHRGARSLAPENTLAAARKAFHIGADLWECDVTLTSDGVPVILHDDNLKRTSNAASVYPNRKPWKVQSFSLEELKRLDFGSWFITTDPFKQIKLGNIQPDELQKFVGEPILTLEEALSFTRENDWQINVEIKDLQGTPGDATVVEKVLACVQNLQMEERVWLSSFNHLYISKIKKLVPAIRTGALVEWLDLNPLARLHQTGAQSYNPGIRLANPRVVRSIREQGFDVFVWTVNKEASMRKLIKAGVSGIFTDFPQVLKSVLDSYSH</sequence>
<dbReference type="SUPFAM" id="SSF51695">
    <property type="entry name" value="PLC-like phosphodiesterases"/>
    <property type="match status" value="1"/>
</dbReference>
<dbReference type="PANTHER" id="PTHR46211:SF14">
    <property type="entry name" value="GLYCEROPHOSPHODIESTER PHOSPHODIESTERASE"/>
    <property type="match status" value="1"/>
</dbReference>
<organism evidence="2 3">
    <name type="scientific">Leptolinea tardivitalis</name>
    <dbReference type="NCBI Taxonomy" id="229920"/>
    <lineage>
        <taxon>Bacteria</taxon>
        <taxon>Bacillati</taxon>
        <taxon>Chloroflexota</taxon>
        <taxon>Anaerolineae</taxon>
        <taxon>Anaerolineales</taxon>
        <taxon>Anaerolineaceae</taxon>
        <taxon>Leptolinea</taxon>
    </lineage>
</organism>
<dbReference type="PANTHER" id="PTHR46211">
    <property type="entry name" value="GLYCEROPHOSPHORYL DIESTER PHOSPHODIESTERASE"/>
    <property type="match status" value="1"/>
</dbReference>